<dbReference type="Gene3D" id="3.30.530.20">
    <property type="match status" value="1"/>
</dbReference>
<evidence type="ECO:0000256" key="1">
    <source>
        <dbReference type="ARBA" id="ARBA00004141"/>
    </source>
</evidence>
<dbReference type="InterPro" id="IPR023393">
    <property type="entry name" value="START-like_dom_sf"/>
</dbReference>
<evidence type="ECO:0000313" key="9">
    <source>
        <dbReference type="Proteomes" id="UP000000311"/>
    </source>
</evidence>
<dbReference type="OrthoDB" id="74575at2759"/>
<evidence type="ECO:0000256" key="5">
    <source>
        <dbReference type="SAM" id="Phobius"/>
    </source>
</evidence>
<dbReference type="FunCoup" id="E2AXF6">
    <property type="interactions" value="938"/>
</dbReference>
<feature type="region of interest" description="Disordered" evidence="4">
    <location>
        <begin position="250"/>
        <end position="270"/>
    </location>
</feature>
<evidence type="ECO:0000256" key="4">
    <source>
        <dbReference type="SAM" id="MobiDB-lite"/>
    </source>
</evidence>
<feature type="transmembrane region" description="Helical" evidence="5">
    <location>
        <begin position="181"/>
        <end position="200"/>
    </location>
</feature>
<keyword evidence="2 5" id="KW-0812">Transmembrane</keyword>
<evidence type="ECO:0000313" key="8">
    <source>
        <dbReference type="EMBL" id="EFN61880.1"/>
    </source>
</evidence>
<keyword evidence="5" id="KW-1133">Transmembrane helix</keyword>
<feature type="domain" description="START" evidence="6">
    <location>
        <begin position="312"/>
        <end position="500"/>
    </location>
</feature>
<gene>
    <name evidence="8" type="ORF">EAG_01943</name>
</gene>
<evidence type="ECO:0000259" key="6">
    <source>
        <dbReference type="PROSITE" id="PS50848"/>
    </source>
</evidence>
<reference evidence="8 9" key="1">
    <citation type="journal article" date="2010" name="Science">
        <title>Genomic comparison of the ants Camponotus floridanus and Harpegnathos saltator.</title>
        <authorList>
            <person name="Bonasio R."/>
            <person name="Zhang G."/>
            <person name="Ye C."/>
            <person name="Mutti N.S."/>
            <person name="Fang X."/>
            <person name="Qin N."/>
            <person name="Donahue G."/>
            <person name="Yang P."/>
            <person name="Li Q."/>
            <person name="Li C."/>
            <person name="Zhang P."/>
            <person name="Huang Z."/>
            <person name="Berger S.L."/>
            <person name="Reinberg D."/>
            <person name="Wang J."/>
            <person name="Liebig J."/>
        </authorList>
    </citation>
    <scope>NUCLEOTIDE SEQUENCE [LARGE SCALE GENOMIC DNA]</scope>
    <source>
        <strain evidence="9">C129</strain>
    </source>
</reference>
<dbReference type="STRING" id="104421.E2AXF6"/>
<dbReference type="SMART" id="SM00234">
    <property type="entry name" value="START"/>
    <property type="match status" value="1"/>
</dbReference>
<feature type="transmembrane region" description="Helical" evidence="5">
    <location>
        <begin position="123"/>
        <end position="143"/>
    </location>
</feature>
<dbReference type="GO" id="GO:0140284">
    <property type="term" value="C:endoplasmic reticulum-endosome membrane contact site"/>
    <property type="evidence" value="ECO:0007669"/>
    <property type="project" value="TreeGrafter"/>
</dbReference>
<dbReference type="PRINTS" id="PR00978">
    <property type="entry name" value="STARPROTEIN"/>
</dbReference>
<dbReference type="GO" id="GO:0008289">
    <property type="term" value="F:lipid binding"/>
    <property type="evidence" value="ECO:0007669"/>
    <property type="project" value="InterPro"/>
</dbReference>
<dbReference type="GO" id="GO:0031902">
    <property type="term" value="C:late endosome membrane"/>
    <property type="evidence" value="ECO:0007669"/>
    <property type="project" value="TreeGrafter"/>
</dbReference>
<dbReference type="InterPro" id="IPR000799">
    <property type="entry name" value="StAR-like"/>
</dbReference>
<comment type="subcellular location">
    <subcellularLocation>
        <location evidence="1">Membrane</location>
        <topology evidence="1">Multi-pass membrane protein</topology>
    </subcellularLocation>
</comment>
<dbReference type="Pfam" id="PF10457">
    <property type="entry name" value="MENTAL"/>
    <property type="match status" value="1"/>
</dbReference>
<dbReference type="GO" id="GO:0005765">
    <property type="term" value="C:lysosomal membrane"/>
    <property type="evidence" value="ECO:0007669"/>
    <property type="project" value="TreeGrafter"/>
</dbReference>
<accession>E2AXF6</accession>
<dbReference type="GO" id="GO:0099044">
    <property type="term" value="P:vesicle tethering to endoplasmic reticulum"/>
    <property type="evidence" value="ECO:0007669"/>
    <property type="project" value="TreeGrafter"/>
</dbReference>
<keyword evidence="3 5" id="KW-0472">Membrane</keyword>
<feature type="transmembrane region" description="Helical" evidence="5">
    <location>
        <begin position="80"/>
        <end position="103"/>
    </location>
</feature>
<dbReference type="Proteomes" id="UP000000311">
    <property type="component" value="Unassembled WGS sequence"/>
</dbReference>
<dbReference type="PANTHER" id="PTHR46121">
    <property type="entry name" value="STEROIDOGENIC ACUTE REGULATORY PROTEIN-LIKE"/>
    <property type="match status" value="1"/>
</dbReference>
<dbReference type="EMBL" id="GL443549">
    <property type="protein sequence ID" value="EFN61880.1"/>
    <property type="molecule type" value="Genomic_DNA"/>
</dbReference>
<name>E2AXF6_CAMFO</name>
<proteinExistence type="predicted"/>
<dbReference type="InterPro" id="IPR002913">
    <property type="entry name" value="START_lipid-bd_dom"/>
</dbReference>
<dbReference type="InParanoid" id="E2AXF6"/>
<dbReference type="PROSITE" id="PS51439">
    <property type="entry name" value="MENTAL"/>
    <property type="match status" value="1"/>
</dbReference>
<feature type="transmembrane region" description="Helical" evidence="5">
    <location>
        <begin position="150"/>
        <end position="169"/>
    </location>
</feature>
<dbReference type="AlphaFoldDB" id="E2AXF6"/>
<dbReference type="InterPro" id="IPR051869">
    <property type="entry name" value="STARD3"/>
</dbReference>
<evidence type="ECO:0000256" key="2">
    <source>
        <dbReference type="ARBA" id="ARBA00022692"/>
    </source>
</evidence>
<dbReference type="PANTHER" id="PTHR46121:SF4">
    <property type="entry name" value="STEROIDOGENIC ACUTE REGULATORY PROTEIN-LIKE"/>
    <property type="match status" value="1"/>
</dbReference>
<dbReference type="PROSITE" id="PS50848">
    <property type="entry name" value="START"/>
    <property type="match status" value="1"/>
</dbReference>
<evidence type="ECO:0000259" key="7">
    <source>
        <dbReference type="PROSITE" id="PS51439"/>
    </source>
</evidence>
<protein>
    <submittedName>
        <fullName evidence="8">StAR-related lipid transfer protein 3</fullName>
    </submittedName>
</protein>
<dbReference type="GO" id="GO:0005789">
    <property type="term" value="C:endoplasmic reticulum membrane"/>
    <property type="evidence" value="ECO:0007669"/>
    <property type="project" value="TreeGrafter"/>
</dbReference>
<sequence length="503" mass="57935">MNLLRSTLRRRRRYQKCIRGMAEDERQIRMAAEAILSGSINSQRSSVTQHSMTRTPDIIFSEDLIAGARHNGRMSNVRRFFCLFITFDLLLTFLMWLICTMIAGESLNTAFLNQVIHYHIKTSLFDIVMAAICRFTVLLLFYALLYLNHWIIVAISTATTCAFLIAKVFLFDWTSANQPVFQVLLILTSFVLSWAEAWFFDFRVIPQEIQARNWIRNFPDTERTPLLQNVITESRQYAANVDHMSTFFTPVDSPSHSDDEDISKKQDSRRLSRSSELSMFLAKLTPDKIDEYKTRASKMLQNCYNLLTSKEWKVETITTDGDEVSYMQLPSEWKLDGKVMRITGIIDVPASILIDLLFDGIEEFPLWNKLVTESIKLENIDEDTDIVYQATSSYGGGLITARDFVILRHRKKCGDYYINSGISVPTALVQIRPNITRGENGISCFATEDLSDEEAKCRFTWILNTNLKGWIPQTVVDRAMSTSLIDFITYLRKHLDDMQKPLV</sequence>
<dbReference type="OMA" id="AYHMQYD"/>
<evidence type="ECO:0000256" key="3">
    <source>
        <dbReference type="ARBA" id="ARBA00023136"/>
    </source>
</evidence>
<dbReference type="Pfam" id="PF01852">
    <property type="entry name" value="START"/>
    <property type="match status" value="1"/>
</dbReference>
<feature type="domain" description="MENTAL" evidence="7">
    <location>
        <begin position="74"/>
        <end position="247"/>
    </location>
</feature>
<dbReference type="SUPFAM" id="SSF55961">
    <property type="entry name" value="Bet v1-like"/>
    <property type="match status" value="1"/>
</dbReference>
<keyword evidence="9" id="KW-1185">Reference proteome</keyword>
<dbReference type="InterPro" id="IPR019498">
    <property type="entry name" value="MENTAL"/>
</dbReference>
<organism evidence="9">
    <name type="scientific">Camponotus floridanus</name>
    <name type="common">Florida carpenter ant</name>
    <dbReference type="NCBI Taxonomy" id="104421"/>
    <lineage>
        <taxon>Eukaryota</taxon>
        <taxon>Metazoa</taxon>
        <taxon>Ecdysozoa</taxon>
        <taxon>Arthropoda</taxon>
        <taxon>Hexapoda</taxon>
        <taxon>Insecta</taxon>
        <taxon>Pterygota</taxon>
        <taxon>Neoptera</taxon>
        <taxon>Endopterygota</taxon>
        <taxon>Hymenoptera</taxon>
        <taxon>Apocrita</taxon>
        <taxon>Aculeata</taxon>
        <taxon>Formicoidea</taxon>
        <taxon>Formicidae</taxon>
        <taxon>Formicinae</taxon>
        <taxon>Camponotus</taxon>
    </lineage>
</organism>